<comment type="catalytic activity">
    <reaction evidence="8">
        <text>choline + acetyl-CoA = acetylcholine + CoA</text>
        <dbReference type="Rhea" id="RHEA:18821"/>
        <dbReference type="ChEBI" id="CHEBI:15354"/>
        <dbReference type="ChEBI" id="CHEBI:15355"/>
        <dbReference type="ChEBI" id="CHEBI:57287"/>
        <dbReference type="ChEBI" id="CHEBI:57288"/>
        <dbReference type="EC" id="2.3.1.6"/>
    </reaction>
</comment>
<accession>A0A4W4GW43</accession>
<evidence type="ECO:0000256" key="3">
    <source>
        <dbReference type="ARBA" id="ARBA00022979"/>
    </source>
</evidence>
<evidence type="ECO:0000256" key="2">
    <source>
        <dbReference type="ARBA" id="ARBA00022679"/>
    </source>
</evidence>
<evidence type="ECO:0000256" key="1">
    <source>
        <dbReference type="ARBA" id="ARBA00005232"/>
    </source>
</evidence>
<evidence type="ECO:0000256" key="5">
    <source>
        <dbReference type="ARBA" id="ARBA00037088"/>
    </source>
</evidence>
<evidence type="ECO:0000256" key="4">
    <source>
        <dbReference type="ARBA" id="ARBA00023315"/>
    </source>
</evidence>
<dbReference type="PANTHER" id="PTHR22589:SF14">
    <property type="entry name" value="CHOLINE O-ACETYLTRANSFERASE"/>
    <property type="match status" value="1"/>
</dbReference>
<evidence type="ECO:0000256" key="8">
    <source>
        <dbReference type="ARBA" id="ARBA00048143"/>
    </source>
</evidence>
<feature type="domain" description="Choline/carnitine acyltransferase" evidence="11">
    <location>
        <begin position="1"/>
        <end position="320"/>
    </location>
</feature>
<dbReference type="GO" id="GO:0005737">
    <property type="term" value="C:cytoplasm"/>
    <property type="evidence" value="ECO:0007669"/>
    <property type="project" value="TreeGrafter"/>
</dbReference>
<organism evidence="12 13">
    <name type="scientific">Electrophorus electricus</name>
    <name type="common">Electric eel</name>
    <name type="synonym">Gymnotus electricus</name>
    <dbReference type="NCBI Taxonomy" id="8005"/>
    <lineage>
        <taxon>Eukaryota</taxon>
        <taxon>Metazoa</taxon>
        <taxon>Chordata</taxon>
        <taxon>Craniata</taxon>
        <taxon>Vertebrata</taxon>
        <taxon>Euteleostomi</taxon>
        <taxon>Actinopterygii</taxon>
        <taxon>Neopterygii</taxon>
        <taxon>Teleostei</taxon>
        <taxon>Ostariophysi</taxon>
        <taxon>Gymnotiformes</taxon>
        <taxon>Gymnotoidei</taxon>
        <taxon>Gymnotidae</taxon>
        <taxon>Electrophorus</taxon>
    </lineage>
</organism>
<dbReference type="GO" id="GO:0043005">
    <property type="term" value="C:neuron projection"/>
    <property type="evidence" value="ECO:0007669"/>
    <property type="project" value="TreeGrafter"/>
</dbReference>
<dbReference type="InterPro" id="IPR023213">
    <property type="entry name" value="CAT-like_dom_sf"/>
</dbReference>
<evidence type="ECO:0000256" key="7">
    <source>
        <dbReference type="ARBA" id="ARBA00040495"/>
    </source>
</evidence>
<dbReference type="SUPFAM" id="SSF52777">
    <property type="entry name" value="CoA-dependent acyltransferases"/>
    <property type="match status" value="2"/>
</dbReference>
<dbReference type="GeneTree" id="ENSGT01150000286917"/>
<keyword evidence="4 10" id="KW-0012">Acyltransferase</keyword>
<keyword evidence="2 10" id="KW-0808">Transferase</keyword>
<evidence type="ECO:0000256" key="10">
    <source>
        <dbReference type="RuleBase" id="RU003801"/>
    </source>
</evidence>
<dbReference type="Proteomes" id="UP000314983">
    <property type="component" value="Chromosome 14"/>
</dbReference>
<dbReference type="GO" id="GO:0004102">
    <property type="term" value="F:choline O-acetyltransferase activity"/>
    <property type="evidence" value="ECO:0007669"/>
    <property type="project" value="UniProtKB-EC"/>
</dbReference>
<reference evidence="12" key="5">
    <citation type="submission" date="2025-09" db="UniProtKB">
        <authorList>
            <consortium name="Ensembl"/>
        </authorList>
    </citation>
    <scope>IDENTIFICATION</scope>
</reference>
<dbReference type="Gene3D" id="3.30.559.70">
    <property type="entry name" value="Choline/Carnitine o-acyltransferase, domain 2"/>
    <property type="match status" value="1"/>
</dbReference>
<sequence length="349" mass="39019">MIEQCVCVVCLDEPTGVEPTDSNRALFMLHGGSEDKNGANRWYDKSMQFVVGADGVCGVVFEHSSFEGIVTVQCAEYLLKYMTASPSKLSRSSSVSDLPAPQRLGWRCSPQLQAMLASSAEHLNRLVRNLDMEVFTFRAYGKEFIKKQKMSPDAYIQVALQVAFYRLENHLSASNRCFMAGRVDNIRSATLEALYFVKAMTDERVSTQVPRFSYLSPYYCAIMGMGIDNHLLGLREMAMELKIETPEMFSDKTYHLSNQFILSTSQVPTTLDMFCCYGPVVPNGYGTCYNPQAEHIVFCVSSFRECTATSSLVLMRALEQALLDMSDLCHKYNSAGQDQGAHKPTSAKK</sequence>
<feature type="active site" description="Proton acceptor" evidence="9">
    <location>
        <position position="63"/>
    </location>
</feature>
<evidence type="ECO:0000313" key="12">
    <source>
        <dbReference type="Ensembl" id="ENSEEEP00000043007.2"/>
    </source>
</evidence>
<dbReference type="EC" id="2.3.1.6" evidence="6"/>
<reference evidence="13" key="2">
    <citation type="journal article" date="2017" name="Sci. Adv.">
        <title>A tail of two voltages: Proteomic comparison of the three electric organs of the electric eel.</title>
        <authorList>
            <person name="Traeger L.L."/>
            <person name="Sabat G."/>
            <person name="Barrett-Wilt G.A."/>
            <person name="Wells G.B."/>
            <person name="Sussman M.R."/>
        </authorList>
    </citation>
    <scope>NUCLEOTIDE SEQUENCE [LARGE SCALE GENOMIC DNA]</scope>
</reference>
<name>A0A4W4GW43_ELEEL</name>
<keyword evidence="13" id="KW-1185">Reference proteome</keyword>
<dbReference type="InterPro" id="IPR000542">
    <property type="entry name" value="Carn_acyl_trans"/>
</dbReference>
<dbReference type="GO" id="GO:0045202">
    <property type="term" value="C:synapse"/>
    <property type="evidence" value="ECO:0007669"/>
    <property type="project" value="GOC"/>
</dbReference>
<reference evidence="12" key="3">
    <citation type="submission" date="2020-05" db="EMBL/GenBank/DDBJ databases">
        <title>Electrophorus electricus (electric eel) genome, fEleEle1, primary haplotype.</title>
        <authorList>
            <person name="Myers G."/>
            <person name="Meyer A."/>
            <person name="Fedrigo O."/>
            <person name="Formenti G."/>
            <person name="Rhie A."/>
            <person name="Tracey A."/>
            <person name="Sims Y."/>
            <person name="Jarvis E.D."/>
        </authorList>
    </citation>
    <scope>NUCLEOTIDE SEQUENCE [LARGE SCALE GENOMIC DNA]</scope>
</reference>
<dbReference type="Pfam" id="PF00755">
    <property type="entry name" value="Carn_acyltransf"/>
    <property type="match status" value="1"/>
</dbReference>
<dbReference type="GO" id="GO:0008292">
    <property type="term" value="P:acetylcholine biosynthetic process"/>
    <property type="evidence" value="ECO:0007669"/>
    <property type="project" value="TreeGrafter"/>
</dbReference>
<dbReference type="PROSITE" id="PS00440">
    <property type="entry name" value="ACYLTRANSF_C_2"/>
    <property type="match status" value="1"/>
</dbReference>
<evidence type="ECO:0000256" key="9">
    <source>
        <dbReference type="PIRSR" id="PIRSR600542-1"/>
    </source>
</evidence>
<gene>
    <name evidence="12" type="primary">CHAT</name>
</gene>
<evidence type="ECO:0000256" key="6">
    <source>
        <dbReference type="ARBA" id="ARBA00039091"/>
    </source>
</evidence>
<dbReference type="GO" id="GO:0007274">
    <property type="term" value="P:neuromuscular synaptic transmission"/>
    <property type="evidence" value="ECO:0007669"/>
    <property type="project" value="TreeGrafter"/>
</dbReference>
<dbReference type="InterPro" id="IPR042231">
    <property type="entry name" value="Cho/carn_acyl_trans_2"/>
</dbReference>
<evidence type="ECO:0000259" key="11">
    <source>
        <dbReference type="Pfam" id="PF00755"/>
    </source>
</evidence>
<reference evidence="12" key="4">
    <citation type="submission" date="2025-08" db="UniProtKB">
        <authorList>
            <consortium name="Ensembl"/>
        </authorList>
    </citation>
    <scope>IDENTIFICATION</scope>
</reference>
<reference evidence="13" key="1">
    <citation type="journal article" date="2014" name="Science">
        <title>Nonhuman genetics. Genomic basis for the convergent evolution of electric organs.</title>
        <authorList>
            <person name="Gallant J.R."/>
            <person name="Traeger L.L."/>
            <person name="Volkening J.D."/>
            <person name="Moffett H."/>
            <person name="Chen P.H."/>
            <person name="Novina C.D."/>
            <person name="Phillips G.N.Jr."/>
            <person name="Anand R."/>
            <person name="Wells G.B."/>
            <person name="Pinch M."/>
            <person name="Guth R."/>
            <person name="Unguez G.A."/>
            <person name="Albert J.S."/>
            <person name="Zakon H.H."/>
            <person name="Samanta M.P."/>
            <person name="Sussman M.R."/>
        </authorList>
    </citation>
    <scope>NUCLEOTIDE SEQUENCE [LARGE SCALE GENOMIC DNA]</scope>
</reference>
<dbReference type="InterPro" id="IPR039551">
    <property type="entry name" value="Cho/carn_acyl_trans"/>
</dbReference>
<evidence type="ECO:0000313" key="13">
    <source>
        <dbReference type="Proteomes" id="UP000314983"/>
    </source>
</evidence>
<protein>
    <recommendedName>
        <fullName evidence="7">Choline O-acetyltransferase</fullName>
        <ecNumber evidence="6">2.3.1.6</ecNumber>
    </recommendedName>
</protein>
<dbReference type="PANTHER" id="PTHR22589">
    <property type="entry name" value="CARNITINE O-ACYLTRANSFERASE"/>
    <property type="match status" value="1"/>
</dbReference>
<dbReference type="Ensembl" id="ENSEEET00000043499.2">
    <property type="protein sequence ID" value="ENSEEEP00000043007.2"/>
    <property type="gene ID" value="ENSEEEG00000020297.2"/>
</dbReference>
<comment type="similarity">
    <text evidence="1 10">Belongs to the carnitine/choline acetyltransferase family.</text>
</comment>
<proteinExistence type="inferred from homology"/>
<dbReference type="Gene3D" id="3.30.559.10">
    <property type="entry name" value="Chloramphenicol acetyltransferase-like domain"/>
    <property type="match status" value="1"/>
</dbReference>
<keyword evidence="3" id="KW-0530">Neurotransmitter biosynthesis</keyword>
<comment type="function">
    <text evidence="5">Catalyzes the reversible synthesis of acetylcholine (ACh) from acetyl CoA and choline at cholinergic synapses.</text>
</comment>
<dbReference type="AlphaFoldDB" id="A0A4W4GW43"/>